<keyword evidence="1" id="KW-0344">Guanine-nucleotide releasing factor</keyword>
<dbReference type="InterPro" id="IPR001180">
    <property type="entry name" value="CNH_dom"/>
</dbReference>
<dbReference type="EMBL" id="MCGO01000020">
    <property type="protein sequence ID" value="ORY45367.1"/>
    <property type="molecule type" value="Genomic_DNA"/>
</dbReference>
<dbReference type="Pfam" id="PF00610">
    <property type="entry name" value="DEP"/>
    <property type="match status" value="1"/>
</dbReference>
<feature type="domain" description="CNH" evidence="3">
    <location>
        <begin position="694"/>
        <end position="998"/>
    </location>
</feature>
<feature type="domain" description="DH" evidence="2">
    <location>
        <begin position="227"/>
        <end position="417"/>
    </location>
</feature>
<dbReference type="Gene3D" id="1.10.10.10">
    <property type="entry name" value="Winged helix-like DNA-binding domain superfamily/Winged helix DNA-binding domain"/>
    <property type="match status" value="1"/>
</dbReference>
<dbReference type="InterPro" id="IPR052233">
    <property type="entry name" value="Rho-type_GEFs"/>
</dbReference>
<dbReference type="PANTHER" id="PTHR46572:SF2">
    <property type="entry name" value="RHO1 GDP-GTP EXCHANGE PROTEIN 1-RELATED"/>
    <property type="match status" value="1"/>
</dbReference>
<accession>A0A1Y2CEQ3</accession>
<dbReference type="InterPro" id="IPR011993">
    <property type="entry name" value="PH-like_dom_sf"/>
</dbReference>
<evidence type="ECO:0008006" key="6">
    <source>
        <dbReference type="Google" id="ProtNLM"/>
    </source>
</evidence>
<dbReference type="Proteomes" id="UP000193642">
    <property type="component" value="Unassembled WGS sequence"/>
</dbReference>
<dbReference type="SUPFAM" id="SSF46785">
    <property type="entry name" value="Winged helix' DNA-binding domain"/>
    <property type="match status" value="1"/>
</dbReference>
<dbReference type="STRING" id="329046.A0A1Y2CEQ3"/>
<keyword evidence="5" id="KW-1185">Reference proteome</keyword>
<gene>
    <name evidence="4" type="ORF">BCR33DRAFT_716649</name>
</gene>
<dbReference type="GO" id="GO:0005085">
    <property type="term" value="F:guanyl-nucleotide exchange factor activity"/>
    <property type="evidence" value="ECO:0007669"/>
    <property type="project" value="UniProtKB-KW"/>
</dbReference>
<dbReference type="AlphaFoldDB" id="A0A1Y2CEQ3"/>
<organism evidence="4 5">
    <name type="scientific">Rhizoclosmatium globosum</name>
    <dbReference type="NCBI Taxonomy" id="329046"/>
    <lineage>
        <taxon>Eukaryota</taxon>
        <taxon>Fungi</taxon>
        <taxon>Fungi incertae sedis</taxon>
        <taxon>Chytridiomycota</taxon>
        <taxon>Chytridiomycota incertae sedis</taxon>
        <taxon>Chytridiomycetes</taxon>
        <taxon>Chytridiales</taxon>
        <taxon>Chytriomycetaceae</taxon>
        <taxon>Rhizoclosmatium</taxon>
    </lineage>
</organism>
<dbReference type="Gene3D" id="2.30.29.30">
    <property type="entry name" value="Pleckstrin-homology domain (PH domain)/Phosphotyrosine-binding domain (PTB)"/>
    <property type="match status" value="1"/>
</dbReference>
<dbReference type="PROSITE" id="PS50010">
    <property type="entry name" value="DH_2"/>
    <property type="match status" value="1"/>
</dbReference>
<dbReference type="OrthoDB" id="2272012at2759"/>
<dbReference type="Gene3D" id="1.20.900.10">
    <property type="entry name" value="Dbl homology (DH) domain"/>
    <property type="match status" value="1"/>
</dbReference>
<dbReference type="InterPro" id="IPR035899">
    <property type="entry name" value="DBL_dom_sf"/>
</dbReference>
<dbReference type="SMART" id="SM00325">
    <property type="entry name" value="RhoGEF"/>
    <property type="match status" value="1"/>
</dbReference>
<dbReference type="InterPro" id="IPR000591">
    <property type="entry name" value="DEP_dom"/>
</dbReference>
<dbReference type="Pfam" id="PF00621">
    <property type="entry name" value="RhoGEF"/>
    <property type="match status" value="1"/>
</dbReference>
<dbReference type="SUPFAM" id="SSF50729">
    <property type="entry name" value="PH domain-like"/>
    <property type="match status" value="1"/>
</dbReference>
<dbReference type="SMART" id="SM00049">
    <property type="entry name" value="DEP"/>
    <property type="match status" value="1"/>
</dbReference>
<dbReference type="Pfam" id="PF00780">
    <property type="entry name" value="CNH"/>
    <property type="match status" value="1"/>
</dbReference>
<dbReference type="InterPro" id="IPR036390">
    <property type="entry name" value="WH_DNA-bd_sf"/>
</dbReference>
<reference evidence="4 5" key="1">
    <citation type="submission" date="2016-07" db="EMBL/GenBank/DDBJ databases">
        <title>Pervasive Adenine N6-methylation of Active Genes in Fungi.</title>
        <authorList>
            <consortium name="DOE Joint Genome Institute"/>
            <person name="Mondo S.J."/>
            <person name="Dannebaum R.O."/>
            <person name="Kuo R.C."/>
            <person name="Labutti K."/>
            <person name="Haridas S."/>
            <person name="Kuo A."/>
            <person name="Salamov A."/>
            <person name="Ahrendt S.R."/>
            <person name="Lipzen A."/>
            <person name="Sullivan W."/>
            <person name="Andreopoulos W.B."/>
            <person name="Clum A."/>
            <person name="Lindquist E."/>
            <person name="Daum C."/>
            <person name="Ramamoorthy G.K."/>
            <person name="Gryganskyi A."/>
            <person name="Culley D."/>
            <person name="Magnuson J.K."/>
            <person name="James T.Y."/>
            <person name="O'Malley M.A."/>
            <person name="Stajich J.E."/>
            <person name="Spatafora J.W."/>
            <person name="Visel A."/>
            <person name="Grigoriev I.V."/>
        </authorList>
    </citation>
    <scope>NUCLEOTIDE SEQUENCE [LARGE SCALE GENOMIC DNA]</scope>
    <source>
        <strain evidence="4 5">JEL800</strain>
    </source>
</reference>
<comment type="caution">
    <text evidence="4">The sequence shown here is derived from an EMBL/GenBank/DDBJ whole genome shotgun (WGS) entry which is preliminary data.</text>
</comment>
<dbReference type="SUPFAM" id="SSF48065">
    <property type="entry name" value="DBL homology domain (DH-domain)"/>
    <property type="match status" value="1"/>
</dbReference>
<dbReference type="InterPro" id="IPR000219">
    <property type="entry name" value="DH_dom"/>
</dbReference>
<dbReference type="GO" id="GO:0035556">
    <property type="term" value="P:intracellular signal transduction"/>
    <property type="evidence" value="ECO:0007669"/>
    <property type="project" value="InterPro"/>
</dbReference>
<dbReference type="SMART" id="SM00036">
    <property type="entry name" value="CNH"/>
    <property type="match status" value="1"/>
</dbReference>
<evidence type="ECO:0000259" key="3">
    <source>
        <dbReference type="PROSITE" id="PS50219"/>
    </source>
</evidence>
<dbReference type="PANTHER" id="PTHR46572">
    <property type="entry name" value="RHO1 GDP-GTP EXCHANGE PROTEIN 1-RELATED"/>
    <property type="match status" value="1"/>
</dbReference>
<dbReference type="InterPro" id="IPR036388">
    <property type="entry name" value="WH-like_DNA-bd_sf"/>
</dbReference>
<dbReference type="PROSITE" id="PS50219">
    <property type="entry name" value="CNH"/>
    <property type="match status" value="1"/>
</dbReference>
<evidence type="ECO:0000313" key="4">
    <source>
        <dbReference type="EMBL" id="ORY45367.1"/>
    </source>
</evidence>
<proteinExistence type="predicted"/>
<evidence type="ECO:0000313" key="5">
    <source>
        <dbReference type="Proteomes" id="UP000193642"/>
    </source>
</evidence>
<protein>
    <recommendedName>
        <fullName evidence="6">CNH-domain-containing protein</fullName>
    </recommendedName>
</protein>
<name>A0A1Y2CEQ3_9FUNG</name>
<evidence type="ECO:0000259" key="2">
    <source>
        <dbReference type="PROSITE" id="PS50010"/>
    </source>
</evidence>
<sequence>MSYLYPAFLSHVASAFRSRAPLATHVRDGIEYHKCFLGSEAVDTIAFLIGTTDRNLALVIGRCLDAQAFIFDVASANTRLKDSSDLYKMQEESRIDTVSRGALQPSSGDLLVPTISDGHGISAASLTATVSGGVLTELPVGVFLILTDCYSPTCSIDDLCYSVSCPRRLFQLQNLHNKYKMEDIWSSSSNLLADAADSPTKMKEEDLWWSNTVPIEVKESVSKEEEKRQNAIYDIIKTEKNYVEELKIIQNLYLNPLKESNVIDPNRLEHFTKIVFCNAHDLLAVNTKLFAKLQARQKEQHIVEKIGDIFLSCAADLTCYIEYCGNREYSRNDIALEKSQNPKFREFLANAHVGSGIRAEIKHELDGYLHKPIARMASYLLLLKAIYEKTPLDHPDKILIPEATRAIEKVLAEMNSASGKTMTKIKLLQLSQQFYMGDFDLQLMDPERQMVYEGKVTLKKPTGDVSLVMFLFDHCLVMTRKFQDKKADASTVKGTRYKIYKRPIKYELIAPAAPELKLRPQAMSRTGTTGGYRPQSTYLGGISLSPKTTVNTTNTASSANTGSTAINPAISPLLKESNTLSSISGSRDGISPANSTVTPPVENRLQFSIAVVGRDTGGVYTFQVDTESGRNIWREHIMKLRSKRLLGQNHFDMAQRLVDTWSIGVNPVTSSGRDAEHIIQVGALAPTTPATGTPLTSTKFISVCDVGGRLVVATEVGLFAGPKGSVEDPENYSDQFVQILEKEKITQVECVFEHGHLLVLADKTLYSYSIKLLDHQTEENQKSNIIGEAINFFQVGFALNRTLVCTVRAAQLSSTIKILESVQFGTMKRKHRINFFSRGTNGRNAEVMKLFKEFYIPTEASSIHILKTKLVVGCTKGFEIVDLETLETQALLDPSDDSLDFVLLREDTKPMAIFKTDVDEYFLAYDDLGFFVTRAGQRARPDFLMKWAGSPTSFALFPPYLCAFDPSFICIRSILTGEIAQIVYATGIKSLLFNKDGGYVLGVTTAEDKQSLFRLRLLERERPQVDEAPVVIKEEEEPEAEVHTPDSRKFVNKFLPKSMLAPVNTPSLNASSSFNILSA</sequence>
<evidence type="ECO:0000256" key="1">
    <source>
        <dbReference type="ARBA" id="ARBA00022658"/>
    </source>
</evidence>
<dbReference type="CDD" id="cd00160">
    <property type="entry name" value="RhoGEF"/>
    <property type="match status" value="1"/>
</dbReference>